<comment type="caution">
    <text evidence="2">The sequence shown here is derived from an EMBL/GenBank/DDBJ whole genome shotgun (WGS) entry which is preliminary data.</text>
</comment>
<dbReference type="InterPro" id="IPR008974">
    <property type="entry name" value="TRAF-like"/>
</dbReference>
<accession>A0A4S4D9U6</accession>
<evidence type="ECO:0000313" key="3">
    <source>
        <dbReference type="Proteomes" id="UP000306102"/>
    </source>
</evidence>
<gene>
    <name evidence="2" type="ORF">TEA_017233</name>
</gene>
<sequence>MGTESGFAQLLPLTTFNDSANGYLIRDTRIWLCPTGDSRERAKSLSLFLELDDMRTFPTERKIYVNYTLLVGNQYTGQHVEQTAARCFSASIFAWGRSSFLSLTDLHDASKGILVNDTLIVEAKVNAISTVKNFS</sequence>
<reference evidence="2 3" key="1">
    <citation type="journal article" date="2018" name="Proc. Natl. Acad. Sci. U.S.A.">
        <title>Draft genome sequence of Camellia sinensis var. sinensis provides insights into the evolution of the tea genome and tea quality.</title>
        <authorList>
            <person name="Wei C."/>
            <person name="Yang H."/>
            <person name="Wang S."/>
            <person name="Zhao J."/>
            <person name="Liu C."/>
            <person name="Gao L."/>
            <person name="Xia E."/>
            <person name="Lu Y."/>
            <person name="Tai Y."/>
            <person name="She G."/>
            <person name="Sun J."/>
            <person name="Cao H."/>
            <person name="Tong W."/>
            <person name="Gao Q."/>
            <person name="Li Y."/>
            <person name="Deng W."/>
            <person name="Jiang X."/>
            <person name="Wang W."/>
            <person name="Chen Q."/>
            <person name="Zhang S."/>
            <person name="Li H."/>
            <person name="Wu J."/>
            <person name="Wang P."/>
            <person name="Li P."/>
            <person name="Shi C."/>
            <person name="Zheng F."/>
            <person name="Jian J."/>
            <person name="Huang B."/>
            <person name="Shan D."/>
            <person name="Shi M."/>
            <person name="Fang C."/>
            <person name="Yue Y."/>
            <person name="Li F."/>
            <person name="Li D."/>
            <person name="Wei S."/>
            <person name="Han B."/>
            <person name="Jiang C."/>
            <person name="Yin Y."/>
            <person name="Xia T."/>
            <person name="Zhang Z."/>
            <person name="Bennetzen J.L."/>
            <person name="Zhao S."/>
            <person name="Wan X."/>
        </authorList>
    </citation>
    <scope>NUCLEOTIDE SEQUENCE [LARGE SCALE GENOMIC DNA]</scope>
    <source>
        <strain evidence="3">cv. Shuchazao</strain>
        <tissue evidence="2">Leaf</tissue>
    </source>
</reference>
<dbReference type="STRING" id="542762.A0A4S4D9U6"/>
<organism evidence="2 3">
    <name type="scientific">Camellia sinensis var. sinensis</name>
    <name type="common">China tea</name>
    <dbReference type="NCBI Taxonomy" id="542762"/>
    <lineage>
        <taxon>Eukaryota</taxon>
        <taxon>Viridiplantae</taxon>
        <taxon>Streptophyta</taxon>
        <taxon>Embryophyta</taxon>
        <taxon>Tracheophyta</taxon>
        <taxon>Spermatophyta</taxon>
        <taxon>Magnoliopsida</taxon>
        <taxon>eudicotyledons</taxon>
        <taxon>Gunneridae</taxon>
        <taxon>Pentapetalae</taxon>
        <taxon>asterids</taxon>
        <taxon>Ericales</taxon>
        <taxon>Theaceae</taxon>
        <taxon>Camellia</taxon>
    </lineage>
</organism>
<dbReference type="PANTHER" id="PTHR46162:SF48">
    <property type="entry name" value="MATH DOMAIN-CONTAINING PROTEIN"/>
    <property type="match status" value="1"/>
</dbReference>
<dbReference type="Pfam" id="PF22486">
    <property type="entry name" value="MATH_2"/>
    <property type="match status" value="1"/>
</dbReference>
<dbReference type="Proteomes" id="UP000306102">
    <property type="component" value="Unassembled WGS sequence"/>
</dbReference>
<dbReference type="EMBL" id="SDRB02011986">
    <property type="protein sequence ID" value="THF99290.1"/>
    <property type="molecule type" value="Genomic_DNA"/>
</dbReference>
<name>A0A4S4D9U6_CAMSN</name>
<protein>
    <recommendedName>
        <fullName evidence="1">MATH domain-containing protein</fullName>
    </recommendedName>
</protein>
<keyword evidence="3" id="KW-1185">Reference proteome</keyword>
<dbReference type="AlphaFoldDB" id="A0A4S4D9U6"/>
<dbReference type="PANTHER" id="PTHR46162">
    <property type="entry name" value="TRAF-LIKE FAMILY PROTEIN"/>
    <property type="match status" value="1"/>
</dbReference>
<dbReference type="SUPFAM" id="SSF49599">
    <property type="entry name" value="TRAF domain-like"/>
    <property type="match status" value="1"/>
</dbReference>
<evidence type="ECO:0000313" key="2">
    <source>
        <dbReference type="EMBL" id="THF99290.1"/>
    </source>
</evidence>
<dbReference type="Gene3D" id="2.60.210.10">
    <property type="entry name" value="Apoptosis, Tumor Necrosis Factor Receptor Associated Protein 2, Chain A"/>
    <property type="match status" value="1"/>
</dbReference>
<proteinExistence type="predicted"/>
<feature type="domain" description="MATH" evidence="1">
    <location>
        <begin position="1"/>
        <end position="125"/>
    </location>
</feature>
<dbReference type="PROSITE" id="PS50144">
    <property type="entry name" value="MATH"/>
    <property type="match status" value="1"/>
</dbReference>
<dbReference type="CDD" id="cd00121">
    <property type="entry name" value="MATH"/>
    <property type="match status" value="1"/>
</dbReference>
<evidence type="ECO:0000259" key="1">
    <source>
        <dbReference type="PROSITE" id="PS50144"/>
    </source>
</evidence>
<dbReference type="InterPro" id="IPR002083">
    <property type="entry name" value="MATH/TRAF_dom"/>
</dbReference>